<evidence type="ECO:0000313" key="2">
    <source>
        <dbReference type="Proteomes" id="UP000003571"/>
    </source>
</evidence>
<dbReference type="AlphaFoldDB" id="H7EL48"/>
<name>H7EL48_9SPIR</name>
<gene>
    <name evidence="1" type="ORF">TresaDRAFT_1062</name>
</gene>
<dbReference type="STRING" id="907348.TresaDRAFT_1062"/>
<accession>H7EL48</accession>
<sequence length="152" mass="18051">MTKDELSEKISSFIIAEIEKKYKGQLIQKMFFEMCPYYNKGENGEWEDWIEFRAIVTSKAEVERVIEKYVKSGESREDAISISESSGEYDTEDWKNHVRFNFQEKEYGIEYWEWSDKIDACKGAVKKIMAHKFTSFTKTSDFKADDELWIND</sequence>
<comment type="caution">
    <text evidence="1">The sequence shown here is derived from an EMBL/GenBank/DDBJ whole genome shotgun (WGS) entry which is preliminary data.</text>
</comment>
<keyword evidence="2" id="KW-1185">Reference proteome</keyword>
<organism evidence="1 2">
    <name type="scientific">Treponema saccharophilum DSM 2985</name>
    <dbReference type="NCBI Taxonomy" id="907348"/>
    <lineage>
        <taxon>Bacteria</taxon>
        <taxon>Pseudomonadati</taxon>
        <taxon>Spirochaetota</taxon>
        <taxon>Spirochaetia</taxon>
        <taxon>Spirochaetales</taxon>
        <taxon>Treponemataceae</taxon>
        <taxon>Treponema</taxon>
    </lineage>
</organism>
<protein>
    <submittedName>
        <fullName evidence="1">Uncharacterized protein</fullName>
    </submittedName>
</protein>
<dbReference type="RefSeq" id="WP_002704538.1">
    <property type="nucleotide sequence ID" value="NZ_AGRW01000047.1"/>
</dbReference>
<evidence type="ECO:0000313" key="1">
    <source>
        <dbReference type="EMBL" id="EIC01773.1"/>
    </source>
</evidence>
<dbReference type="PATRIC" id="fig|907348.3.peg.1631"/>
<dbReference type="Proteomes" id="UP000003571">
    <property type="component" value="Unassembled WGS sequence"/>
</dbReference>
<reference evidence="1 2" key="1">
    <citation type="submission" date="2011-09" db="EMBL/GenBank/DDBJ databases">
        <title>The draft genome of Treponema saccharophilum DSM 2985.</title>
        <authorList>
            <consortium name="US DOE Joint Genome Institute (JGI-PGF)"/>
            <person name="Lucas S."/>
            <person name="Copeland A."/>
            <person name="Lapidus A."/>
            <person name="Glavina del Rio T."/>
            <person name="Dalin E."/>
            <person name="Tice H."/>
            <person name="Bruce D."/>
            <person name="Goodwin L."/>
            <person name="Pitluck S."/>
            <person name="Peters L."/>
            <person name="Kyrpides N."/>
            <person name="Mavromatis K."/>
            <person name="Ivanova N."/>
            <person name="Markowitz V."/>
            <person name="Cheng J.-F."/>
            <person name="Hugenholtz P."/>
            <person name="Woyke T."/>
            <person name="Wu D."/>
            <person name="Gronow S."/>
            <person name="Wellnitz S."/>
            <person name="Brambilla E."/>
            <person name="Klenk H.-P."/>
            <person name="Eisen J.A."/>
        </authorList>
    </citation>
    <scope>NUCLEOTIDE SEQUENCE [LARGE SCALE GENOMIC DNA]</scope>
    <source>
        <strain evidence="1 2">DSM 2985</strain>
    </source>
</reference>
<proteinExistence type="predicted"/>
<dbReference type="EMBL" id="AGRW01000047">
    <property type="protein sequence ID" value="EIC01773.1"/>
    <property type="molecule type" value="Genomic_DNA"/>
</dbReference>